<sequence>MRYLMAIMFLVVGCLAAMSECRLEAGRRQSSHVDMFAPGTANVANSTASLDERKIRLKFCLDVPCPDTKLNIPECYCCQTLPGQPCFRTKDDCNARCPLCDPMCPPPPPAVEENIVQ</sequence>
<reference evidence="1" key="1">
    <citation type="submission" date="2021-05" db="EMBL/GenBank/DDBJ databases">
        <authorList>
            <person name="Scholz U."/>
            <person name="Mascher M."/>
            <person name="Fiebig A."/>
        </authorList>
    </citation>
    <scope>NUCLEOTIDE SEQUENCE [LARGE SCALE GENOMIC DNA]</scope>
</reference>
<evidence type="ECO:0000313" key="2">
    <source>
        <dbReference type="Proteomes" id="UP001732700"/>
    </source>
</evidence>
<keyword evidence="2" id="KW-1185">Reference proteome</keyword>
<dbReference type="EnsemblPlants" id="AVESA.00010b.r2.3DG0562240.1">
    <property type="protein sequence ID" value="AVESA.00010b.r2.3DG0562240.1.CDS"/>
    <property type="gene ID" value="AVESA.00010b.r2.3DG0562240"/>
</dbReference>
<evidence type="ECO:0000313" key="1">
    <source>
        <dbReference type="EnsemblPlants" id="AVESA.00010b.r2.3DG0562240.1.CDS"/>
    </source>
</evidence>
<accession>A0ACD5W6L8</accession>
<dbReference type="Proteomes" id="UP001732700">
    <property type="component" value="Chromosome 3D"/>
</dbReference>
<organism evidence="1 2">
    <name type="scientific">Avena sativa</name>
    <name type="common">Oat</name>
    <dbReference type="NCBI Taxonomy" id="4498"/>
    <lineage>
        <taxon>Eukaryota</taxon>
        <taxon>Viridiplantae</taxon>
        <taxon>Streptophyta</taxon>
        <taxon>Embryophyta</taxon>
        <taxon>Tracheophyta</taxon>
        <taxon>Spermatophyta</taxon>
        <taxon>Magnoliopsida</taxon>
        <taxon>Liliopsida</taxon>
        <taxon>Poales</taxon>
        <taxon>Poaceae</taxon>
        <taxon>BOP clade</taxon>
        <taxon>Pooideae</taxon>
        <taxon>Poodae</taxon>
        <taxon>Poeae</taxon>
        <taxon>Poeae Chloroplast Group 1 (Aveneae type)</taxon>
        <taxon>Aveninae</taxon>
        <taxon>Avena</taxon>
    </lineage>
</organism>
<reference evidence="1" key="2">
    <citation type="submission" date="2025-09" db="UniProtKB">
        <authorList>
            <consortium name="EnsemblPlants"/>
        </authorList>
    </citation>
    <scope>IDENTIFICATION</scope>
</reference>
<protein>
    <submittedName>
        <fullName evidence="1">Uncharacterized protein</fullName>
    </submittedName>
</protein>
<proteinExistence type="predicted"/>
<name>A0ACD5W6L8_AVESA</name>